<name>A0A166BMK8_9AGAM</name>
<gene>
    <name evidence="3" type="ORF">SISSUDRAFT_1063563</name>
</gene>
<keyword evidence="2" id="KW-1133">Transmembrane helix</keyword>
<evidence type="ECO:0000313" key="4">
    <source>
        <dbReference type="Proteomes" id="UP000076798"/>
    </source>
</evidence>
<evidence type="ECO:0000313" key="3">
    <source>
        <dbReference type="EMBL" id="KZT36550.1"/>
    </source>
</evidence>
<evidence type="ECO:0000256" key="2">
    <source>
        <dbReference type="SAM" id="Phobius"/>
    </source>
</evidence>
<feature type="compositionally biased region" description="Low complexity" evidence="1">
    <location>
        <begin position="248"/>
        <end position="260"/>
    </location>
</feature>
<dbReference type="EMBL" id="KV428104">
    <property type="protein sequence ID" value="KZT36550.1"/>
    <property type="molecule type" value="Genomic_DNA"/>
</dbReference>
<feature type="transmembrane region" description="Helical" evidence="2">
    <location>
        <begin position="32"/>
        <end position="49"/>
    </location>
</feature>
<organism evidence="3 4">
    <name type="scientific">Sistotremastrum suecicum HHB10207 ss-3</name>
    <dbReference type="NCBI Taxonomy" id="1314776"/>
    <lineage>
        <taxon>Eukaryota</taxon>
        <taxon>Fungi</taxon>
        <taxon>Dikarya</taxon>
        <taxon>Basidiomycota</taxon>
        <taxon>Agaricomycotina</taxon>
        <taxon>Agaricomycetes</taxon>
        <taxon>Sistotremastrales</taxon>
        <taxon>Sistotremastraceae</taxon>
        <taxon>Sistotremastrum</taxon>
    </lineage>
</organism>
<feature type="compositionally biased region" description="Pro residues" evidence="1">
    <location>
        <begin position="179"/>
        <end position="192"/>
    </location>
</feature>
<feature type="compositionally biased region" description="Low complexity" evidence="1">
    <location>
        <begin position="193"/>
        <end position="203"/>
    </location>
</feature>
<reference evidence="3 4" key="1">
    <citation type="journal article" date="2016" name="Mol. Biol. Evol.">
        <title>Comparative Genomics of Early-Diverging Mushroom-Forming Fungi Provides Insights into the Origins of Lignocellulose Decay Capabilities.</title>
        <authorList>
            <person name="Nagy L.G."/>
            <person name="Riley R."/>
            <person name="Tritt A."/>
            <person name="Adam C."/>
            <person name="Daum C."/>
            <person name="Floudas D."/>
            <person name="Sun H."/>
            <person name="Yadav J.S."/>
            <person name="Pangilinan J."/>
            <person name="Larsson K.H."/>
            <person name="Matsuura K."/>
            <person name="Barry K."/>
            <person name="Labutti K."/>
            <person name="Kuo R."/>
            <person name="Ohm R.A."/>
            <person name="Bhattacharya S.S."/>
            <person name="Shirouzu T."/>
            <person name="Yoshinaga Y."/>
            <person name="Martin F.M."/>
            <person name="Grigoriev I.V."/>
            <person name="Hibbett D.S."/>
        </authorList>
    </citation>
    <scope>NUCLEOTIDE SEQUENCE [LARGE SCALE GENOMIC DNA]</scope>
    <source>
        <strain evidence="3 4">HHB10207 ss-3</strain>
    </source>
</reference>
<feature type="transmembrane region" description="Helical" evidence="2">
    <location>
        <begin position="154"/>
        <end position="173"/>
    </location>
</feature>
<keyword evidence="2" id="KW-0812">Transmembrane</keyword>
<feature type="compositionally biased region" description="Polar residues" evidence="1">
    <location>
        <begin position="272"/>
        <end position="281"/>
    </location>
</feature>
<evidence type="ECO:0000256" key="1">
    <source>
        <dbReference type="SAM" id="MobiDB-lite"/>
    </source>
</evidence>
<proteinExistence type="predicted"/>
<dbReference type="Proteomes" id="UP000076798">
    <property type="component" value="Unassembled WGS sequence"/>
</dbReference>
<feature type="compositionally biased region" description="Basic and acidic residues" evidence="1">
    <location>
        <begin position="236"/>
        <end position="247"/>
    </location>
</feature>
<sequence>MPQYCRVIPFNWGPRRPTRPTCDTLNPKIRQALPYMLSLTAFLFAYILGRTMGRPSDVPLLSPRGICGAMVDSISQTCDVVQFPLEFFDISSDYLGSGVMTASDKFLFERYIRRKMEEEEIRIVLQALRARIVAQRTHYLQTFYTYLRTNYISIIYYILLHLTVAIVVQYYTLRKFRPQPQPQPPAPPPAPVPARNTVPAPNNPLFVHVRATNLLTHQHEPKATALETRVESLERRLGVVETRDVRRGSPSRSSRSPSPMESDDESEAGPSRSATPQLLNC</sequence>
<keyword evidence="4" id="KW-1185">Reference proteome</keyword>
<dbReference type="AlphaFoldDB" id="A0A166BMK8"/>
<protein>
    <submittedName>
        <fullName evidence="3">Uncharacterized protein</fullName>
    </submittedName>
</protein>
<accession>A0A166BMK8</accession>
<keyword evidence="2" id="KW-0472">Membrane</keyword>
<feature type="region of interest" description="Disordered" evidence="1">
    <location>
        <begin position="236"/>
        <end position="281"/>
    </location>
</feature>
<feature type="region of interest" description="Disordered" evidence="1">
    <location>
        <begin position="178"/>
        <end position="203"/>
    </location>
</feature>